<proteinExistence type="predicted"/>
<sequence length="161" mass="18621">MKKTKENENNFIQSPAHYFFCLLVIIVMCSLQRGGYRSTDTFDKRRGRKGLTMVNGEFVEIQLNESVLERTHLNKDFDTEVVYTMDIESAQSFENFYAALEKSLPPEKQLSYVIAHRSGLWPFIGSWLVLFALSATLIIPVFILLFLTGKLKFKVRENKGR</sequence>
<evidence type="ECO:0000256" key="1">
    <source>
        <dbReference type="SAM" id="Phobius"/>
    </source>
</evidence>
<keyword evidence="3" id="KW-1185">Reference proteome</keyword>
<comment type="caution">
    <text evidence="2">The sequence shown here is derived from an EMBL/GenBank/DDBJ whole genome shotgun (WGS) entry which is preliminary data.</text>
</comment>
<feature type="transmembrane region" description="Helical" evidence="1">
    <location>
        <begin position="127"/>
        <end position="147"/>
    </location>
</feature>
<keyword evidence="1" id="KW-0472">Membrane</keyword>
<dbReference type="RefSeq" id="WP_346759755.1">
    <property type="nucleotide sequence ID" value="NZ_JAUJEB010000004.1"/>
</dbReference>
<dbReference type="Proteomes" id="UP001172083">
    <property type="component" value="Unassembled WGS sequence"/>
</dbReference>
<keyword evidence="1" id="KW-1133">Transmembrane helix</keyword>
<organism evidence="2 3">
    <name type="scientific">Agaribacillus aureus</name>
    <dbReference type="NCBI Taxonomy" id="3051825"/>
    <lineage>
        <taxon>Bacteria</taxon>
        <taxon>Pseudomonadati</taxon>
        <taxon>Bacteroidota</taxon>
        <taxon>Cytophagia</taxon>
        <taxon>Cytophagales</taxon>
        <taxon>Splendidivirgaceae</taxon>
        <taxon>Agaribacillus</taxon>
    </lineage>
</organism>
<protein>
    <submittedName>
        <fullName evidence="2">Uncharacterized protein</fullName>
    </submittedName>
</protein>
<keyword evidence="1" id="KW-0812">Transmembrane</keyword>
<dbReference type="EMBL" id="JAUJEB010000004">
    <property type="protein sequence ID" value="MDN5214421.1"/>
    <property type="molecule type" value="Genomic_DNA"/>
</dbReference>
<evidence type="ECO:0000313" key="3">
    <source>
        <dbReference type="Proteomes" id="UP001172083"/>
    </source>
</evidence>
<gene>
    <name evidence="2" type="ORF">QQ020_20240</name>
</gene>
<feature type="transmembrane region" description="Helical" evidence="1">
    <location>
        <begin position="16"/>
        <end position="36"/>
    </location>
</feature>
<accession>A0ABT8LBL0</accession>
<evidence type="ECO:0000313" key="2">
    <source>
        <dbReference type="EMBL" id="MDN5214421.1"/>
    </source>
</evidence>
<reference evidence="2" key="1">
    <citation type="submission" date="2023-06" db="EMBL/GenBank/DDBJ databases">
        <title>Genomic of Agaribacillus aureum.</title>
        <authorList>
            <person name="Wang G."/>
        </authorList>
    </citation>
    <scope>NUCLEOTIDE SEQUENCE</scope>
    <source>
        <strain evidence="2">BMA12</strain>
    </source>
</reference>
<name>A0ABT8LBL0_9BACT</name>